<keyword evidence="1" id="KW-0472">Membrane</keyword>
<sequence length="118" mass="12464">MSEFTPRAVERKPGLGRSFTVVVYSWIVLTLATGIVASVSTTLAVDGPETPGRRLNALASVGYVVRGEYVVDDGALVWARWSLLVGIVALCSFLLYVIVVAVRAGLRADAARAASPDA</sequence>
<dbReference type="RefSeq" id="WP_127046314.1">
    <property type="nucleotide sequence ID" value="NZ_RZGZ01000001.1"/>
</dbReference>
<keyword evidence="1" id="KW-1133">Transmembrane helix</keyword>
<dbReference type="Proteomes" id="UP000274909">
    <property type="component" value="Unassembled WGS sequence"/>
</dbReference>
<name>A0A3S0Y2G7_9MICO</name>
<keyword evidence="3" id="KW-1185">Reference proteome</keyword>
<feature type="transmembrane region" description="Helical" evidence="1">
    <location>
        <begin position="21"/>
        <end position="45"/>
    </location>
</feature>
<gene>
    <name evidence="2" type="ORF">ELQ94_01065</name>
</gene>
<dbReference type="AlphaFoldDB" id="A0A3S0Y2G7"/>
<protein>
    <submittedName>
        <fullName evidence="2">Uncharacterized protein</fullName>
    </submittedName>
</protein>
<evidence type="ECO:0000313" key="3">
    <source>
        <dbReference type="Proteomes" id="UP000274909"/>
    </source>
</evidence>
<dbReference type="OrthoDB" id="10010511at2"/>
<accession>A0A3S0Y2G7</accession>
<evidence type="ECO:0000256" key="1">
    <source>
        <dbReference type="SAM" id="Phobius"/>
    </source>
</evidence>
<keyword evidence="1" id="KW-0812">Transmembrane</keyword>
<reference evidence="2 3" key="1">
    <citation type="submission" date="2018-12" db="EMBL/GenBank/DDBJ databases">
        <authorList>
            <person name="Li F."/>
        </authorList>
    </citation>
    <scope>NUCLEOTIDE SEQUENCE [LARGE SCALE GENOMIC DNA]</scope>
    <source>
        <strain evidence="2 3">EGI 6500705</strain>
    </source>
</reference>
<proteinExistence type="predicted"/>
<feature type="transmembrane region" description="Helical" evidence="1">
    <location>
        <begin position="81"/>
        <end position="102"/>
    </location>
</feature>
<evidence type="ECO:0000313" key="2">
    <source>
        <dbReference type="EMBL" id="RUR03176.1"/>
    </source>
</evidence>
<dbReference type="EMBL" id="RZGZ01000001">
    <property type="protein sequence ID" value="RUR03176.1"/>
    <property type="molecule type" value="Genomic_DNA"/>
</dbReference>
<organism evidence="2 3">
    <name type="scientific">Labedella endophytica</name>
    <dbReference type="NCBI Taxonomy" id="1523160"/>
    <lineage>
        <taxon>Bacteria</taxon>
        <taxon>Bacillati</taxon>
        <taxon>Actinomycetota</taxon>
        <taxon>Actinomycetes</taxon>
        <taxon>Micrococcales</taxon>
        <taxon>Microbacteriaceae</taxon>
        <taxon>Labedella</taxon>
    </lineage>
</organism>
<comment type="caution">
    <text evidence="2">The sequence shown here is derived from an EMBL/GenBank/DDBJ whole genome shotgun (WGS) entry which is preliminary data.</text>
</comment>